<keyword evidence="1" id="KW-0282">Flagellum</keyword>
<protein>
    <submittedName>
        <fullName evidence="1">Flagellin lysine-N-methylase</fullName>
        <ecNumber evidence="1">2.1.1.-</ecNumber>
    </submittedName>
</protein>
<keyword evidence="2" id="KW-1185">Reference proteome</keyword>
<keyword evidence="1" id="KW-0489">Methyltransferase</keyword>
<proteinExistence type="predicted"/>
<dbReference type="RefSeq" id="WP_257512264.1">
    <property type="nucleotide sequence ID" value="NZ_JANKHG010000017.1"/>
</dbReference>
<evidence type="ECO:0000313" key="2">
    <source>
        <dbReference type="Proteomes" id="UP001165267"/>
    </source>
</evidence>
<name>A0ABT1XGU6_9BURK</name>
<organism evidence="1 2">
    <name type="scientific">Limnobacter parvus</name>
    <dbReference type="NCBI Taxonomy" id="2939690"/>
    <lineage>
        <taxon>Bacteria</taxon>
        <taxon>Pseudomonadati</taxon>
        <taxon>Pseudomonadota</taxon>
        <taxon>Betaproteobacteria</taxon>
        <taxon>Burkholderiales</taxon>
        <taxon>Burkholderiaceae</taxon>
        <taxon>Limnobacter</taxon>
    </lineage>
</organism>
<dbReference type="GO" id="GO:0008168">
    <property type="term" value="F:methyltransferase activity"/>
    <property type="evidence" value="ECO:0007669"/>
    <property type="project" value="UniProtKB-KW"/>
</dbReference>
<keyword evidence="1" id="KW-0808">Transferase</keyword>
<keyword evidence="1" id="KW-0969">Cilium</keyword>
<dbReference type="EMBL" id="JANKHG010000017">
    <property type="protein sequence ID" value="MCR2746512.1"/>
    <property type="molecule type" value="Genomic_DNA"/>
</dbReference>
<comment type="caution">
    <text evidence="1">The sequence shown here is derived from an EMBL/GenBank/DDBJ whole genome shotgun (WGS) entry which is preliminary data.</text>
</comment>
<keyword evidence="1" id="KW-0966">Cell projection</keyword>
<dbReference type="EC" id="2.1.1.-" evidence="1"/>
<dbReference type="Proteomes" id="UP001165267">
    <property type="component" value="Unassembled WGS sequence"/>
</dbReference>
<gene>
    <name evidence="1" type="primary">fliB</name>
    <name evidence="1" type="ORF">NSP04_07610</name>
</gene>
<reference evidence="1" key="1">
    <citation type="submission" date="2022-07" db="EMBL/GenBank/DDBJ databases">
        <authorList>
            <person name="Xamxidin M."/>
        </authorList>
    </citation>
    <scope>NUCLEOTIDE SEQUENCE</scope>
    <source>
        <strain evidence="1">YS8-69</strain>
    </source>
</reference>
<dbReference type="GO" id="GO:0032259">
    <property type="term" value="P:methylation"/>
    <property type="evidence" value="ECO:0007669"/>
    <property type="project" value="UniProtKB-KW"/>
</dbReference>
<accession>A0ABT1XGU6</accession>
<evidence type="ECO:0000313" key="1">
    <source>
        <dbReference type="EMBL" id="MCR2746512.1"/>
    </source>
</evidence>
<dbReference type="NCBIfam" id="NF038110">
    <property type="entry name" value="Lys_methyl_FliB"/>
    <property type="match status" value="1"/>
</dbReference>
<sequence length="405" mass="45274">MTQNKLLHPHSNEPVLVPKYVTRFQCTGAACPDTCCSGWNVAVDRATHDAYVQCDHTDLSPKLKKYIQVHTAPTERAASTITRDETTGDCHFLSDGWCSIQSTLGEDWLSNTCSSFPRLNVRLGDTQFQSMSLSCPEAARLALTDRDAFDFQAPVLHIRQQDIHEVVSPWALSVEQMQSIHTFALQVVRTTDLKLWERLVCLGLLCENLGGYFKANNFDGVDSVLVGIEELICSGQVSELTQPFEAAHGIQADFFRSLWLLGRNPHANAYQLALQNTVDRAANTEAHTHHYIAGLKALDAVLENSHPLLEHAVLNDMLQDLFPFSGAEPMHNFLKLVTRFGFLRWILANVCFELGDKATLDDLVQSAQQFYRKFRHNPAFANALHESLSKAGWSTLDKAIPILKA</sequence>